<protein>
    <submittedName>
        <fullName evidence="2">Uncharacterized protein</fullName>
    </submittedName>
</protein>
<name>A0A9J6FRZ2_HAELO</name>
<feature type="compositionally biased region" description="Basic and acidic residues" evidence="1">
    <location>
        <begin position="7"/>
        <end position="18"/>
    </location>
</feature>
<feature type="region of interest" description="Disordered" evidence="1">
    <location>
        <begin position="46"/>
        <end position="90"/>
    </location>
</feature>
<accession>A0A9J6FRZ2</accession>
<keyword evidence="3" id="KW-1185">Reference proteome</keyword>
<organism evidence="2 3">
    <name type="scientific">Haemaphysalis longicornis</name>
    <name type="common">Bush tick</name>
    <dbReference type="NCBI Taxonomy" id="44386"/>
    <lineage>
        <taxon>Eukaryota</taxon>
        <taxon>Metazoa</taxon>
        <taxon>Ecdysozoa</taxon>
        <taxon>Arthropoda</taxon>
        <taxon>Chelicerata</taxon>
        <taxon>Arachnida</taxon>
        <taxon>Acari</taxon>
        <taxon>Parasitiformes</taxon>
        <taxon>Ixodida</taxon>
        <taxon>Ixodoidea</taxon>
        <taxon>Ixodidae</taxon>
        <taxon>Haemaphysalinae</taxon>
        <taxon>Haemaphysalis</taxon>
    </lineage>
</organism>
<reference evidence="2 3" key="1">
    <citation type="journal article" date="2020" name="Cell">
        <title>Large-Scale Comparative Analyses of Tick Genomes Elucidate Their Genetic Diversity and Vector Capacities.</title>
        <authorList>
            <consortium name="Tick Genome and Microbiome Consortium (TIGMIC)"/>
            <person name="Jia N."/>
            <person name="Wang J."/>
            <person name="Shi W."/>
            <person name="Du L."/>
            <person name="Sun Y."/>
            <person name="Zhan W."/>
            <person name="Jiang J.F."/>
            <person name="Wang Q."/>
            <person name="Zhang B."/>
            <person name="Ji P."/>
            <person name="Bell-Sakyi L."/>
            <person name="Cui X.M."/>
            <person name="Yuan T.T."/>
            <person name="Jiang B.G."/>
            <person name="Yang W.F."/>
            <person name="Lam T.T."/>
            <person name="Chang Q.C."/>
            <person name="Ding S.J."/>
            <person name="Wang X.J."/>
            <person name="Zhu J.G."/>
            <person name="Ruan X.D."/>
            <person name="Zhao L."/>
            <person name="Wei J.T."/>
            <person name="Ye R.Z."/>
            <person name="Que T.C."/>
            <person name="Du C.H."/>
            <person name="Zhou Y.H."/>
            <person name="Cheng J.X."/>
            <person name="Dai P.F."/>
            <person name="Guo W.B."/>
            <person name="Han X.H."/>
            <person name="Huang E.J."/>
            <person name="Li L.F."/>
            <person name="Wei W."/>
            <person name="Gao Y.C."/>
            <person name="Liu J.Z."/>
            <person name="Shao H.Z."/>
            <person name="Wang X."/>
            <person name="Wang C.C."/>
            <person name="Yang T.C."/>
            <person name="Huo Q.B."/>
            <person name="Li W."/>
            <person name="Chen H.Y."/>
            <person name="Chen S.E."/>
            <person name="Zhou L.G."/>
            <person name="Ni X.B."/>
            <person name="Tian J.H."/>
            <person name="Sheng Y."/>
            <person name="Liu T."/>
            <person name="Pan Y.S."/>
            <person name="Xia L.Y."/>
            <person name="Li J."/>
            <person name="Zhao F."/>
            <person name="Cao W.C."/>
        </authorList>
    </citation>
    <scope>NUCLEOTIDE SEQUENCE [LARGE SCALE GENOMIC DNA]</scope>
    <source>
        <strain evidence="2">HaeL-2018</strain>
    </source>
</reference>
<dbReference type="EMBL" id="JABSTR010000004">
    <property type="protein sequence ID" value="KAH9368974.1"/>
    <property type="molecule type" value="Genomic_DNA"/>
</dbReference>
<sequence length="90" mass="9366">MVSELHTSGEWRRDDGSPTRKAGLTRCLGGTTIGSSDDWVVEGAASDPASAVATSTRRRRPRAVSYTKAALPPSEASSVSCTSLAQSLDA</sequence>
<feature type="compositionally biased region" description="Polar residues" evidence="1">
    <location>
        <begin position="75"/>
        <end position="90"/>
    </location>
</feature>
<evidence type="ECO:0000256" key="1">
    <source>
        <dbReference type="SAM" id="MobiDB-lite"/>
    </source>
</evidence>
<dbReference type="Proteomes" id="UP000821853">
    <property type="component" value="Chromosome 2"/>
</dbReference>
<evidence type="ECO:0000313" key="2">
    <source>
        <dbReference type="EMBL" id="KAH9368974.1"/>
    </source>
</evidence>
<feature type="region of interest" description="Disordered" evidence="1">
    <location>
        <begin position="1"/>
        <end position="28"/>
    </location>
</feature>
<dbReference type="VEuPathDB" id="VectorBase:HLOH_047622"/>
<gene>
    <name evidence="2" type="ORF">HPB48_016010</name>
</gene>
<proteinExistence type="predicted"/>
<comment type="caution">
    <text evidence="2">The sequence shown here is derived from an EMBL/GenBank/DDBJ whole genome shotgun (WGS) entry which is preliminary data.</text>
</comment>
<evidence type="ECO:0000313" key="3">
    <source>
        <dbReference type="Proteomes" id="UP000821853"/>
    </source>
</evidence>
<dbReference type="AlphaFoldDB" id="A0A9J6FRZ2"/>